<dbReference type="EMBL" id="JALLBG020000264">
    <property type="protein sequence ID" value="KAL3757503.1"/>
    <property type="molecule type" value="Genomic_DNA"/>
</dbReference>
<proteinExistence type="predicted"/>
<reference evidence="3 4" key="1">
    <citation type="submission" date="2024-10" db="EMBL/GenBank/DDBJ databases">
        <title>Updated reference genomes for cyclostephanoid diatoms.</title>
        <authorList>
            <person name="Roberts W.R."/>
            <person name="Alverson A.J."/>
        </authorList>
    </citation>
    <scope>NUCLEOTIDE SEQUENCE [LARGE SCALE GENOMIC DNA]</scope>
    <source>
        <strain evidence="3 4">AJA232-27</strain>
    </source>
</reference>
<organism evidence="3 4">
    <name type="scientific">Discostella pseudostelligera</name>
    <dbReference type="NCBI Taxonomy" id="259834"/>
    <lineage>
        <taxon>Eukaryota</taxon>
        <taxon>Sar</taxon>
        <taxon>Stramenopiles</taxon>
        <taxon>Ochrophyta</taxon>
        <taxon>Bacillariophyta</taxon>
        <taxon>Coscinodiscophyceae</taxon>
        <taxon>Thalassiosirophycidae</taxon>
        <taxon>Stephanodiscales</taxon>
        <taxon>Stephanodiscaceae</taxon>
        <taxon>Discostella</taxon>
    </lineage>
</organism>
<keyword evidence="1" id="KW-0732">Signal</keyword>
<feature type="chain" id="PRO_5044748942" description="DUF1995 domain-containing protein" evidence="1">
    <location>
        <begin position="24"/>
        <end position="301"/>
    </location>
</feature>
<accession>A0ABD3M0H4</accession>
<name>A0ABD3M0H4_9STRA</name>
<feature type="domain" description="DUF1995" evidence="2">
    <location>
        <begin position="63"/>
        <end position="257"/>
    </location>
</feature>
<dbReference type="Pfam" id="PF09353">
    <property type="entry name" value="DUF1995"/>
    <property type="match status" value="1"/>
</dbReference>
<gene>
    <name evidence="3" type="ORF">ACHAWU_000900</name>
</gene>
<dbReference type="Proteomes" id="UP001530293">
    <property type="component" value="Unassembled WGS sequence"/>
</dbReference>
<dbReference type="InterPro" id="IPR018962">
    <property type="entry name" value="DUF1995"/>
</dbReference>
<sequence length="301" mass="32197">MPTGGSTTRVLLHIFGSILLSSSFIPSISPPSSLLISSNGGTKTRLFSYAKIPSSPTDRDKAALSSIQSAIQSPRVPNYPYIECEFPVVSSLNKLGDGSLRSSLEVEDANSEFVIKLVNSLTNPFASIFGGGKKVYLLMSTSASNSLMNKVQAKVKKGGSGGATTVIALRDGMPEAAGKEKVCVFLTPSSQRDYQIARTLAEAGCPTVVVNASFKDQKSIPPNATMAYYLKPLTYNSQVAGYLIRAYPSLWTALDSQSKAVLGSFTDAQILVDRTNTPDLRESGRLVQKSVDERAIRARKG</sequence>
<feature type="signal peptide" evidence="1">
    <location>
        <begin position="1"/>
        <end position="23"/>
    </location>
</feature>
<dbReference type="AlphaFoldDB" id="A0ABD3M0H4"/>
<protein>
    <recommendedName>
        <fullName evidence="2">DUF1995 domain-containing protein</fullName>
    </recommendedName>
</protein>
<evidence type="ECO:0000256" key="1">
    <source>
        <dbReference type="SAM" id="SignalP"/>
    </source>
</evidence>
<comment type="caution">
    <text evidence="3">The sequence shown here is derived from an EMBL/GenBank/DDBJ whole genome shotgun (WGS) entry which is preliminary data.</text>
</comment>
<evidence type="ECO:0000259" key="2">
    <source>
        <dbReference type="Pfam" id="PF09353"/>
    </source>
</evidence>
<evidence type="ECO:0000313" key="3">
    <source>
        <dbReference type="EMBL" id="KAL3757503.1"/>
    </source>
</evidence>
<keyword evidence="4" id="KW-1185">Reference proteome</keyword>
<evidence type="ECO:0000313" key="4">
    <source>
        <dbReference type="Proteomes" id="UP001530293"/>
    </source>
</evidence>